<dbReference type="Gene3D" id="1.10.357.10">
    <property type="entry name" value="Tetracycline Repressor, domain 2"/>
    <property type="match status" value="1"/>
</dbReference>
<evidence type="ECO:0000256" key="2">
    <source>
        <dbReference type="ARBA" id="ARBA00023125"/>
    </source>
</evidence>
<dbReference type="AlphaFoldDB" id="A0A329BNP7"/>
<sequence length="179" mass="18816">MQLLDQGEIAALTTNAVAARTGVSIGTLYQYFKDKHALLDALVARELGSMAEQVMATLQSATPAQPGERIRQVVRTVIGAYGGRSRVHRLLIEYALTQGTGGKTSPLLQGLTQLFTTEGVSAPGLAPRRLTLAQAFTLTHSIAGVLRALAASADPPPVQEVEDAVVLMVLAFVAALPAE</sequence>
<dbReference type="Proteomes" id="UP000248918">
    <property type="component" value="Unassembled WGS sequence"/>
</dbReference>
<feature type="domain" description="HTH tetR-type" evidence="5">
    <location>
        <begin position="1"/>
        <end position="50"/>
    </location>
</feature>
<evidence type="ECO:0000313" key="6">
    <source>
        <dbReference type="EMBL" id="RAS23507.1"/>
    </source>
</evidence>
<comment type="caution">
    <text evidence="6">The sequence shown here is derived from an EMBL/GenBank/DDBJ whole genome shotgun (WGS) entry which is preliminary data.</text>
</comment>
<name>A0A329BNP7_9BURK</name>
<dbReference type="PROSITE" id="PS50977">
    <property type="entry name" value="HTH_TETR_2"/>
    <property type="match status" value="1"/>
</dbReference>
<evidence type="ECO:0000259" key="5">
    <source>
        <dbReference type="PROSITE" id="PS50977"/>
    </source>
</evidence>
<evidence type="ECO:0000256" key="1">
    <source>
        <dbReference type="ARBA" id="ARBA00023015"/>
    </source>
</evidence>
<evidence type="ECO:0000256" key="3">
    <source>
        <dbReference type="ARBA" id="ARBA00023163"/>
    </source>
</evidence>
<dbReference type="InterPro" id="IPR009057">
    <property type="entry name" value="Homeodomain-like_sf"/>
</dbReference>
<proteinExistence type="predicted"/>
<dbReference type="PANTHER" id="PTHR30055:SF234">
    <property type="entry name" value="HTH-TYPE TRANSCRIPTIONAL REGULATOR BETI"/>
    <property type="match status" value="1"/>
</dbReference>
<keyword evidence="3" id="KW-0804">Transcription</keyword>
<accession>A0A329BNP7</accession>
<dbReference type="PANTHER" id="PTHR30055">
    <property type="entry name" value="HTH-TYPE TRANSCRIPTIONAL REGULATOR RUTR"/>
    <property type="match status" value="1"/>
</dbReference>
<gene>
    <name evidence="6" type="ORF">BX591_120113</name>
</gene>
<dbReference type="InterPro" id="IPR001647">
    <property type="entry name" value="HTH_TetR"/>
</dbReference>
<dbReference type="GO" id="GO:0003700">
    <property type="term" value="F:DNA-binding transcription factor activity"/>
    <property type="evidence" value="ECO:0007669"/>
    <property type="project" value="TreeGrafter"/>
</dbReference>
<dbReference type="EMBL" id="QLTK01000020">
    <property type="protein sequence ID" value="RAS23507.1"/>
    <property type="molecule type" value="Genomic_DNA"/>
</dbReference>
<dbReference type="InterPro" id="IPR050109">
    <property type="entry name" value="HTH-type_TetR-like_transc_reg"/>
</dbReference>
<feature type="DNA-binding region" description="H-T-H motif" evidence="4">
    <location>
        <begin position="13"/>
        <end position="32"/>
    </location>
</feature>
<dbReference type="Pfam" id="PF00440">
    <property type="entry name" value="TetR_N"/>
    <property type="match status" value="1"/>
</dbReference>
<evidence type="ECO:0000313" key="7">
    <source>
        <dbReference type="Proteomes" id="UP000248918"/>
    </source>
</evidence>
<dbReference type="SUPFAM" id="SSF46689">
    <property type="entry name" value="Homeodomain-like"/>
    <property type="match status" value="1"/>
</dbReference>
<keyword evidence="2 4" id="KW-0238">DNA-binding</keyword>
<reference evidence="6 7" key="1">
    <citation type="submission" date="2018-06" db="EMBL/GenBank/DDBJ databases">
        <title>Genomic Encyclopedia of Type Strains, Phase III (KMG-III): the genomes of soil and plant-associated and newly described type strains.</title>
        <authorList>
            <person name="Whitman W."/>
        </authorList>
    </citation>
    <scope>NUCLEOTIDE SEQUENCE [LARGE SCALE GENOMIC DNA]</scope>
    <source>
        <strain evidence="6 7">LMG 23644</strain>
    </source>
</reference>
<keyword evidence="1" id="KW-0805">Transcription regulation</keyword>
<dbReference type="GO" id="GO:0000976">
    <property type="term" value="F:transcription cis-regulatory region binding"/>
    <property type="evidence" value="ECO:0007669"/>
    <property type="project" value="TreeGrafter"/>
</dbReference>
<protein>
    <submittedName>
        <fullName evidence="6">TetR family transcriptional regulator</fullName>
    </submittedName>
</protein>
<organism evidence="6 7">
    <name type="scientific">Paraburkholderia bryophila</name>
    <dbReference type="NCBI Taxonomy" id="420952"/>
    <lineage>
        <taxon>Bacteria</taxon>
        <taxon>Pseudomonadati</taxon>
        <taxon>Pseudomonadota</taxon>
        <taxon>Betaproteobacteria</taxon>
        <taxon>Burkholderiales</taxon>
        <taxon>Burkholderiaceae</taxon>
        <taxon>Paraburkholderia</taxon>
    </lineage>
</organism>
<evidence type="ECO:0000256" key="4">
    <source>
        <dbReference type="PROSITE-ProRule" id="PRU00335"/>
    </source>
</evidence>